<dbReference type="GO" id="GO:0046873">
    <property type="term" value="F:metal ion transmembrane transporter activity"/>
    <property type="evidence" value="ECO:0007669"/>
    <property type="project" value="InterPro"/>
</dbReference>
<accession>A0A430AIB5</accession>
<evidence type="ECO:0000256" key="2">
    <source>
        <dbReference type="ARBA" id="ARBA00009765"/>
    </source>
</evidence>
<feature type="transmembrane region" description="Helical" evidence="6">
    <location>
        <begin position="243"/>
        <end position="262"/>
    </location>
</feature>
<keyword evidence="5 6" id="KW-0472">Membrane</keyword>
<comment type="subcellular location">
    <subcellularLocation>
        <location evidence="1">Membrane</location>
        <topology evidence="1">Multi-pass membrane protein</topology>
    </subcellularLocation>
</comment>
<dbReference type="OrthoDB" id="9803416at2"/>
<evidence type="ECO:0000256" key="4">
    <source>
        <dbReference type="ARBA" id="ARBA00022989"/>
    </source>
</evidence>
<dbReference type="AlphaFoldDB" id="A0A430AIB5"/>
<evidence type="ECO:0000313" key="7">
    <source>
        <dbReference type="EMBL" id="RSU07866.1"/>
    </source>
</evidence>
<proteinExistence type="inferred from homology"/>
<dbReference type="CDD" id="cd12827">
    <property type="entry name" value="EcCorA_ZntB-like_u2"/>
    <property type="match status" value="1"/>
</dbReference>
<comment type="similarity">
    <text evidence="2">Belongs to the CorA metal ion transporter (MIT) (TC 1.A.35) family.</text>
</comment>
<evidence type="ECO:0000256" key="3">
    <source>
        <dbReference type="ARBA" id="ARBA00022692"/>
    </source>
</evidence>
<sequence length="300" mass="34781">MIKKTSKDTLNWIEVCDPDSSEIHTLKQQYKLNSEMISYSIDKNERARVEYDAAEHKLIIIYNAVVQRQINEHYETEPITFIVDKTSIISFYSNHTQYLSQLIKTVVNDEKNTTVYGLLFDILFKLSDEYFPLIEEVNRQRIQLTKMLREKTTNTNLLKLSDLELGLVYFLSATKGNTVLLEQLKLLTVARNLPEEEKERLDDVIVETKQAVEMTHIASEILEKLSGTYNNLLNNNLNNNMKFLTVWTLILTVPTIVTGFFGMNVPLPFTHEPLGWGIALLISIFFSLWIAIALWIRKIM</sequence>
<dbReference type="PANTHER" id="PTHR47891:SF1">
    <property type="entry name" value="CORA-MAGNESIUM AND COBALT TRANSPORTER"/>
    <property type="match status" value="1"/>
</dbReference>
<dbReference type="InterPro" id="IPR045861">
    <property type="entry name" value="CorA_cytoplasmic_dom"/>
</dbReference>
<keyword evidence="3 6" id="KW-0812">Transmembrane</keyword>
<comment type="caution">
    <text evidence="7">The sequence shown here is derived from an EMBL/GenBank/DDBJ whole genome shotgun (WGS) entry which is preliminary data.</text>
</comment>
<organism evidence="7 8">
    <name type="scientific">Vagococcus entomophilus</name>
    <dbReference type="NCBI Taxonomy" id="1160095"/>
    <lineage>
        <taxon>Bacteria</taxon>
        <taxon>Bacillati</taxon>
        <taxon>Bacillota</taxon>
        <taxon>Bacilli</taxon>
        <taxon>Lactobacillales</taxon>
        <taxon>Enterococcaceae</taxon>
        <taxon>Vagococcus</taxon>
    </lineage>
</organism>
<keyword evidence="4 6" id="KW-1133">Transmembrane helix</keyword>
<evidence type="ECO:0000256" key="5">
    <source>
        <dbReference type="ARBA" id="ARBA00023136"/>
    </source>
</evidence>
<dbReference type="EMBL" id="NGJZ01000001">
    <property type="protein sequence ID" value="RSU07866.1"/>
    <property type="molecule type" value="Genomic_DNA"/>
</dbReference>
<dbReference type="GO" id="GO:0016020">
    <property type="term" value="C:membrane"/>
    <property type="evidence" value="ECO:0007669"/>
    <property type="project" value="UniProtKB-SubCell"/>
</dbReference>
<protein>
    <submittedName>
        <fullName evidence="7">Magnesium transporter CorA</fullName>
    </submittedName>
</protein>
<dbReference type="SUPFAM" id="SSF143865">
    <property type="entry name" value="CorA soluble domain-like"/>
    <property type="match status" value="1"/>
</dbReference>
<gene>
    <name evidence="7" type="ORF">CBF30_01095</name>
</gene>
<dbReference type="InterPro" id="IPR002523">
    <property type="entry name" value="MgTranspt_CorA/ZnTranspt_ZntB"/>
</dbReference>
<dbReference type="Gene3D" id="3.30.460.20">
    <property type="entry name" value="CorA soluble domain-like"/>
    <property type="match status" value="1"/>
</dbReference>
<dbReference type="PANTHER" id="PTHR47891">
    <property type="entry name" value="TRANSPORTER-RELATED"/>
    <property type="match status" value="1"/>
</dbReference>
<keyword evidence="8" id="KW-1185">Reference proteome</keyword>
<evidence type="ECO:0000256" key="6">
    <source>
        <dbReference type="SAM" id="Phobius"/>
    </source>
</evidence>
<dbReference type="Pfam" id="PF01544">
    <property type="entry name" value="CorA"/>
    <property type="match status" value="1"/>
</dbReference>
<dbReference type="RefSeq" id="WP_126821904.1">
    <property type="nucleotide sequence ID" value="NZ_JBHLWU010000001.1"/>
</dbReference>
<dbReference type="Gene3D" id="1.20.58.340">
    <property type="entry name" value="Magnesium transport protein CorA, transmembrane region"/>
    <property type="match status" value="2"/>
</dbReference>
<dbReference type="InterPro" id="IPR045863">
    <property type="entry name" value="CorA_TM1_TM2"/>
</dbReference>
<dbReference type="Proteomes" id="UP000288669">
    <property type="component" value="Unassembled WGS sequence"/>
</dbReference>
<reference evidence="7 8" key="1">
    <citation type="submission" date="2017-05" db="EMBL/GenBank/DDBJ databases">
        <title>Vagococcus spp. assemblies.</title>
        <authorList>
            <person name="Gulvik C.A."/>
        </authorList>
    </citation>
    <scope>NUCLEOTIDE SEQUENCE [LARGE SCALE GENOMIC DNA]</scope>
    <source>
        <strain evidence="7 8">DSM 24756</strain>
    </source>
</reference>
<name>A0A430AIB5_9ENTE</name>
<evidence type="ECO:0000256" key="1">
    <source>
        <dbReference type="ARBA" id="ARBA00004141"/>
    </source>
</evidence>
<evidence type="ECO:0000313" key="8">
    <source>
        <dbReference type="Proteomes" id="UP000288669"/>
    </source>
</evidence>
<feature type="transmembrane region" description="Helical" evidence="6">
    <location>
        <begin position="274"/>
        <end position="296"/>
    </location>
</feature>
<dbReference type="SUPFAM" id="SSF144083">
    <property type="entry name" value="Magnesium transport protein CorA, transmembrane region"/>
    <property type="match status" value="1"/>
</dbReference>
<dbReference type="InterPro" id="IPR047199">
    <property type="entry name" value="CorA-like"/>
</dbReference>